<keyword evidence="2" id="KW-1185">Reference proteome</keyword>
<dbReference type="EMBL" id="AEQO01000195">
    <property type="protein sequence ID" value="EFV03263.1"/>
    <property type="molecule type" value="Genomic_DNA"/>
</dbReference>
<evidence type="ECO:0000313" key="2">
    <source>
        <dbReference type="Proteomes" id="UP000003874"/>
    </source>
</evidence>
<reference evidence="1 2" key="1">
    <citation type="submission" date="2010-12" db="EMBL/GenBank/DDBJ databases">
        <authorList>
            <person name="Muzny D."/>
            <person name="Qin X."/>
            <person name="Deng J."/>
            <person name="Jiang H."/>
            <person name="Liu Y."/>
            <person name="Qu J."/>
            <person name="Song X.-Z."/>
            <person name="Zhang L."/>
            <person name="Thornton R."/>
            <person name="Coyle M."/>
            <person name="Francisco L."/>
            <person name="Jackson L."/>
            <person name="Javaid M."/>
            <person name="Korchina V."/>
            <person name="Kovar C."/>
            <person name="Mata R."/>
            <person name="Mathew T."/>
            <person name="Ngo R."/>
            <person name="Nguyen L."/>
            <person name="Nguyen N."/>
            <person name="Okwuonu G."/>
            <person name="Ongeri F."/>
            <person name="Pham C."/>
            <person name="Simmons D."/>
            <person name="Wilczek-Boney K."/>
            <person name="Hale W."/>
            <person name="Jakkamsetti A."/>
            <person name="Pham P."/>
            <person name="Ruth R."/>
            <person name="San Lucas F."/>
            <person name="Warren J."/>
            <person name="Zhang J."/>
            <person name="Zhao Z."/>
            <person name="Zhou C."/>
            <person name="Zhu D."/>
            <person name="Lee S."/>
            <person name="Bess C."/>
            <person name="Blankenburg K."/>
            <person name="Forbes L."/>
            <person name="Fu Q."/>
            <person name="Gubbala S."/>
            <person name="Hirani K."/>
            <person name="Jayaseelan J.C."/>
            <person name="Lara F."/>
            <person name="Munidasa M."/>
            <person name="Palculict T."/>
            <person name="Patil S."/>
            <person name="Pu L.-L."/>
            <person name="Saada N."/>
            <person name="Tang L."/>
            <person name="Weissenberger G."/>
            <person name="Zhu Y."/>
            <person name="Hemphill L."/>
            <person name="Shang Y."/>
            <person name="Youmans B."/>
            <person name="Ayvaz T."/>
            <person name="Ross M."/>
            <person name="Santibanez J."/>
            <person name="Aqrawi P."/>
            <person name="Gross S."/>
            <person name="Joshi V."/>
            <person name="Fowler G."/>
            <person name="Nazareth L."/>
            <person name="Reid J."/>
            <person name="Worley K."/>
            <person name="Petrosino J."/>
            <person name="Highlander S."/>
            <person name="Gibbs R."/>
        </authorList>
    </citation>
    <scope>NUCLEOTIDE SEQUENCE [LARGE SCALE GENOMIC DNA]</scope>
    <source>
        <strain evidence="1 2">DSM 15606</strain>
    </source>
</reference>
<dbReference type="AlphaFoldDB" id="E6MSS8"/>
<evidence type="ECO:0000313" key="1">
    <source>
        <dbReference type="EMBL" id="EFV03263.1"/>
    </source>
</evidence>
<name>E6MSS8_9BACT</name>
<protein>
    <submittedName>
        <fullName evidence="1">Uncharacterized protein</fullName>
    </submittedName>
</protein>
<accession>E6MSS8</accession>
<proteinExistence type="predicted"/>
<comment type="caution">
    <text evidence="1">The sequence shown here is derived from an EMBL/GenBank/DDBJ whole genome shotgun (WGS) entry which is preliminary data.</text>
</comment>
<sequence length="41" mass="4970">MCYDILWFAPQNKAFERVIQGILRIAKAYIKKQNTKKQREK</sequence>
<dbReference type="HOGENOM" id="CLU_3274709_0_0_10"/>
<organism evidence="1 2">
    <name type="scientific">Segatella salivae DSM 15606</name>
    <dbReference type="NCBI Taxonomy" id="888832"/>
    <lineage>
        <taxon>Bacteria</taxon>
        <taxon>Pseudomonadati</taxon>
        <taxon>Bacteroidota</taxon>
        <taxon>Bacteroidia</taxon>
        <taxon>Bacteroidales</taxon>
        <taxon>Prevotellaceae</taxon>
        <taxon>Segatella</taxon>
    </lineage>
</organism>
<dbReference type="Proteomes" id="UP000003874">
    <property type="component" value="Unassembled WGS sequence"/>
</dbReference>
<gene>
    <name evidence="1" type="ORF">HMPREF9420_2546</name>
</gene>